<feature type="compositionally biased region" description="Low complexity" evidence="6">
    <location>
        <begin position="393"/>
        <end position="402"/>
    </location>
</feature>
<dbReference type="InterPro" id="IPR002058">
    <property type="entry name" value="PAP_assoc"/>
</dbReference>
<dbReference type="CDD" id="cd05402">
    <property type="entry name" value="NT_PAP_TUTase"/>
    <property type="match status" value="1"/>
</dbReference>
<protein>
    <recommendedName>
        <fullName evidence="11">PAP-associated domain-containing protein</fullName>
    </recommendedName>
</protein>
<evidence type="ECO:0008006" key="11">
    <source>
        <dbReference type="Google" id="ProtNLM"/>
    </source>
</evidence>
<keyword evidence="10" id="KW-1185">Reference proteome</keyword>
<organism evidence="9 10">
    <name type="scientific">Acanthoscelides obtectus</name>
    <name type="common">Bean weevil</name>
    <name type="synonym">Bruchus obtectus</name>
    <dbReference type="NCBI Taxonomy" id="200917"/>
    <lineage>
        <taxon>Eukaryota</taxon>
        <taxon>Metazoa</taxon>
        <taxon>Ecdysozoa</taxon>
        <taxon>Arthropoda</taxon>
        <taxon>Hexapoda</taxon>
        <taxon>Insecta</taxon>
        <taxon>Pterygota</taxon>
        <taxon>Neoptera</taxon>
        <taxon>Endopterygota</taxon>
        <taxon>Coleoptera</taxon>
        <taxon>Polyphaga</taxon>
        <taxon>Cucujiformia</taxon>
        <taxon>Chrysomeloidea</taxon>
        <taxon>Chrysomelidae</taxon>
        <taxon>Bruchinae</taxon>
        <taxon>Bruchini</taxon>
        <taxon>Acanthoscelides</taxon>
    </lineage>
</organism>
<evidence type="ECO:0000256" key="5">
    <source>
        <dbReference type="ARBA" id="ARBA00022842"/>
    </source>
</evidence>
<gene>
    <name evidence="9" type="ORF">ACAOBT_LOCUS22044</name>
</gene>
<dbReference type="Pfam" id="PF03828">
    <property type="entry name" value="PAP_assoc"/>
    <property type="match status" value="1"/>
</dbReference>
<dbReference type="PANTHER" id="PTHR12271">
    <property type="entry name" value="POLY A POLYMERASE CID PAP -RELATED"/>
    <property type="match status" value="1"/>
</dbReference>
<dbReference type="InterPro" id="IPR043519">
    <property type="entry name" value="NT_sf"/>
</dbReference>
<keyword evidence="4" id="KW-0479">Metal-binding</keyword>
<dbReference type="AlphaFoldDB" id="A0A9P0LIY8"/>
<evidence type="ECO:0000256" key="1">
    <source>
        <dbReference type="ARBA" id="ARBA00001936"/>
    </source>
</evidence>
<proteinExistence type="predicted"/>
<keyword evidence="5" id="KW-0460">Magnesium</keyword>
<comment type="cofactor">
    <cofactor evidence="1">
        <name>Mn(2+)</name>
        <dbReference type="ChEBI" id="CHEBI:29035"/>
    </cofactor>
</comment>
<dbReference type="GO" id="GO:0046872">
    <property type="term" value="F:metal ion binding"/>
    <property type="evidence" value="ECO:0007669"/>
    <property type="project" value="UniProtKB-KW"/>
</dbReference>
<evidence type="ECO:0000313" key="9">
    <source>
        <dbReference type="EMBL" id="CAH1994291.1"/>
    </source>
</evidence>
<keyword evidence="3" id="KW-0808">Transferase</keyword>
<dbReference type="PANTHER" id="PTHR12271:SF66">
    <property type="entry name" value="TERMINAL URIDYLYLTRANSFERASE TAILOR"/>
    <property type="match status" value="1"/>
</dbReference>
<dbReference type="SUPFAM" id="SSF81631">
    <property type="entry name" value="PAP/OAS1 substrate-binding domain"/>
    <property type="match status" value="1"/>
</dbReference>
<sequence>MMLSTDNAISLLENGLLGVPRFNLAEAKKVSEVFRNLLISCRMSMSTVKEVDCVELDFILRDIKKQITEILKENEGKQMFISNYYKCSKCDVIIYTDDKKNVWEYLQCHSHFEDMYCEALTYSTEFKTEGPELSLNDSNIENMTDIEEEKSNLSDSEIHVDTTVVDMEIDMNDVGSSGVLDENGPDNDVNSFRFNFDLHYDETISSKLYPQGLEKAVQKIDRCKDPTIQRISGSRVVCLLCGVNINSRTRISKAAILDHVMGQKHLGLSFSEQNIDALRRYHELWLNFDCNYQAHQVFFLPRGYSLACRLCKTMEKACVKYDYTIVRNHIDSETHKNRLIKITETNPKLYYLAYEQAQVYNMSNEEMDKMFNLSTDGKSKKKSEKQHNKNSDSDSSISADPSNEVTSKAKSEKGNKLEIKSHNIIKSVGAEGSNHVLDLLPNRFKNHHLFLLVTADGIQCKACDVTLNKDVDVVRKHIKNLQHYRMTGLKPEKYDYYCEICNIKIEAEDLWQKHFEIGPNNHINMAESRKPRVTEYECTVCNTVIFGDELSLARHLSVKSGKKKKQQKEMKLPDAVKKMFLSKEFINFQSRNLTNAANQTAESSDCTHYCCERLEAALSTFFPDCKAFPFGSRISGLGHAFSDLDIFIDTGNMYTGTKNQDTQSQATIVRKVANLLGKSKLEFQDISRIVGARTPIVQVFHAPTNIDCDLSFKHGLSVENTNFLRFCIDLQPITQPLILIIKEWSEMNNFKEHDHVSNYALSMMVIFYLQTERHLLSIKKLRELNKGSNPVINGWEAVSYKIPLSQMLQYVKPCDKSITELLKDFFNYYSTFHYDTDVVCPLLGHTVRKTVFENTSCLPPEMKSYVNKLQSGDPELFRYTSSFCVQDPFDLSHNLSKAWTSATVNKFKALCNLSVQHLDTLMSGTME</sequence>
<dbReference type="Gene3D" id="3.30.460.10">
    <property type="entry name" value="Beta Polymerase, domain 2"/>
    <property type="match status" value="1"/>
</dbReference>
<dbReference type="OrthoDB" id="407432at2759"/>
<comment type="caution">
    <text evidence="9">The sequence shown here is derived from an EMBL/GenBank/DDBJ whole genome shotgun (WGS) entry which is preliminary data.</text>
</comment>
<evidence type="ECO:0000256" key="6">
    <source>
        <dbReference type="SAM" id="MobiDB-lite"/>
    </source>
</evidence>
<feature type="region of interest" description="Disordered" evidence="6">
    <location>
        <begin position="375"/>
        <end position="414"/>
    </location>
</feature>
<dbReference type="Proteomes" id="UP001152888">
    <property type="component" value="Unassembled WGS sequence"/>
</dbReference>
<dbReference type="GO" id="GO:1990817">
    <property type="term" value="F:poly(A) RNA polymerase activity"/>
    <property type="evidence" value="ECO:0007669"/>
    <property type="project" value="UniProtKB-ARBA"/>
</dbReference>
<dbReference type="GO" id="GO:0031123">
    <property type="term" value="P:RNA 3'-end processing"/>
    <property type="evidence" value="ECO:0007669"/>
    <property type="project" value="TreeGrafter"/>
</dbReference>
<evidence type="ECO:0000313" key="10">
    <source>
        <dbReference type="Proteomes" id="UP001152888"/>
    </source>
</evidence>
<comment type="cofactor">
    <cofactor evidence="2">
        <name>Mg(2+)</name>
        <dbReference type="ChEBI" id="CHEBI:18420"/>
    </cofactor>
</comment>
<dbReference type="EMBL" id="CAKOFQ010007196">
    <property type="protein sequence ID" value="CAH1994291.1"/>
    <property type="molecule type" value="Genomic_DNA"/>
</dbReference>
<dbReference type="Pfam" id="PF22600">
    <property type="entry name" value="MTPAP-like_central"/>
    <property type="match status" value="1"/>
</dbReference>
<dbReference type="Gene3D" id="1.10.1410.10">
    <property type="match status" value="1"/>
</dbReference>
<feature type="domain" description="Poly(A) RNA polymerase mitochondrial-like central palm" evidence="8">
    <location>
        <begin position="589"/>
        <end position="726"/>
    </location>
</feature>
<evidence type="ECO:0000256" key="2">
    <source>
        <dbReference type="ARBA" id="ARBA00001946"/>
    </source>
</evidence>
<feature type="domain" description="PAP-associated" evidence="7">
    <location>
        <begin position="817"/>
        <end position="893"/>
    </location>
</feature>
<reference evidence="9" key="1">
    <citation type="submission" date="2022-03" db="EMBL/GenBank/DDBJ databases">
        <authorList>
            <person name="Sayadi A."/>
        </authorList>
    </citation>
    <scope>NUCLEOTIDE SEQUENCE</scope>
</reference>
<name>A0A9P0LIY8_ACAOB</name>
<dbReference type="GO" id="GO:0050265">
    <property type="term" value="F:RNA uridylyltransferase activity"/>
    <property type="evidence" value="ECO:0007669"/>
    <property type="project" value="TreeGrafter"/>
</dbReference>
<evidence type="ECO:0000259" key="8">
    <source>
        <dbReference type="Pfam" id="PF22600"/>
    </source>
</evidence>
<evidence type="ECO:0000256" key="4">
    <source>
        <dbReference type="ARBA" id="ARBA00022723"/>
    </source>
</evidence>
<evidence type="ECO:0000256" key="3">
    <source>
        <dbReference type="ARBA" id="ARBA00022679"/>
    </source>
</evidence>
<accession>A0A9P0LIY8</accession>
<evidence type="ECO:0000259" key="7">
    <source>
        <dbReference type="Pfam" id="PF03828"/>
    </source>
</evidence>
<dbReference type="InterPro" id="IPR054708">
    <property type="entry name" value="MTPAP-like_central"/>
</dbReference>
<dbReference type="SUPFAM" id="SSF81301">
    <property type="entry name" value="Nucleotidyltransferase"/>
    <property type="match status" value="1"/>
</dbReference>